<comment type="caution">
    <text evidence="1">The sequence shown here is derived from an EMBL/GenBank/DDBJ whole genome shotgun (WGS) entry which is preliminary data.</text>
</comment>
<protein>
    <submittedName>
        <fullName evidence="1">Uncharacterized protein</fullName>
    </submittedName>
</protein>
<accession>A0A497XQZ9</accession>
<reference evidence="1 2" key="1">
    <citation type="submission" date="2018-10" db="EMBL/GenBank/DDBJ databases">
        <title>Genomic Encyclopedia of Archaeal and Bacterial Type Strains, Phase II (KMG-II): from individual species to whole genera.</title>
        <authorList>
            <person name="Goeker M."/>
        </authorList>
    </citation>
    <scope>NUCLEOTIDE SEQUENCE [LARGE SCALE GENOMIC DNA]</scope>
    <source>
        <strain evidence="1 2">DSM 16510</strain>
    </source>
</reference>
<evidence type="ECO:0000313" key="1">
    <source>
        <dbReference type="EMBL" id="RLJ71396.1"/>
    </source>
</evidence>
<dbReference type="Proteomes" id="UP000267841">
    <property type="component" value="Unassembled WGS sequence"/>
</dbReference>
<organism evidence="1 2">
    <name type="scientific">Hydrogenivirga caldilitoris</name>
    <dbReference type="NCBI Taxonomy" id="246264"/>
    <lineage>
        <taxon>Bacteria</taxon>
        <taxon>Pseudomonadati</taxon>
        <taxon>Aquificota</taxon>
        <taxon>Aquificia</taxon>
        <taxon>Aquificales</taxon>
        <taxon>Aquificaceae</taxon>
        <taxon>Hydrogenivirga</taxon>
    </lineage>
</organism>
<keyword evidence="2" id="KW-1185">Reference proteome</keyword>
<dbReference type="RefSeq" id="WP_121012745.1">
    <property type="nucleotide sequence ID" value="NZ_RCCJ01000001.1"/>
</dbReference>
<name>A0A497XQZ9_9AQUI</name>
<proteinExistence type="predicted"/>
<sequence length="85" mass="9476">MKVLLLLFLPLILFSQTLYNGLISYHGQVIDCGHILGRYAHGGVPSLKEDENVKLCCMSLREIAKNEGVNTLLIAHLNVCRQLGR</sequence>
<gene>
    <name evidence="1" type="ORF">BCF55_1698</name>
</gene>
<dbReference type="EMBL" id="RCCJ01000001">
    <property type="protein sequence ID" value="RLJ71396.1"/>
    <property type="molecule type" value="Genomic_DNA"/>
</dbReference>
<dbReference type="AlphaFoldDB" id="A0A497XQZ9"/>
<evidence type="ECO:0000313" key="2">
    <source>
        <dbReference type="Proteomes" id="UP000267841"/>
    </source>
</evidence>
<dbReference type="OrthoDB" id="9856034at2"/>